<feature type="chain" id="PRO_5039696286" evidence="3">
    <location>
        <begin position="20"/>
        <end position="272"/>
    </location>
</feature>
<accession>A0A9D1IVH1</accession>
<feature type="signal peptide" evidence="3">
    <location>
        <begin position="1"/>
        <end position="19"/>
    </location>
</feature>
<sequence>MKKLICLLTACLLLIPASAAPAMNDYRYDDAGLTLSLPQGDEWVILTHDVQEGDPAIDFFDSDLETLQTSMDQNNIRFEAITQDRMCEITIVIMRDRTTRRTFNYALVEENELQSQAQAYVDKDYSRESPGLDYTSYELVPSGDILYLNFTGEITNETADSRFVQYATIYNGWMVNISLLSFDGQMSAENEQLAADIAASVRFDQALEKSQDAQQYIDMAIGIGIAVLAALFLLRFYRKKQRQMRLPSVTGTQPQDSDSSSADSADDQPPQQ</sequence>
<dbReference type="Proteomes" id="UP000824073">
    <property type="component" value="Unassembled WGS sequence"/>
</dbReference>
<organism evidence="4 5">
    <name type="scientific">Candidatus Ventrousia excrementavium</name>
    <dbReference type="NCBI Taxonomy" id="2840961"/>
    <lineage>
        <taxon>Bacteria</taxon>
        <taxon>Bacillati</taxon>
        <taxon>Bacillota</taxon>
        <taxon>Clostridia</taxon>
        <taxon>Eubacteriales</taxon>
        <taxon>Clostridiaceae</taxon>
        <taxon>Clostridiaceae incertae sedis</taxon>
        <taxon>Candidatus Ventrousia</taxon>
    </lineage>
</organism>
<comment type="caution">
    <text evidence="4">The sequence shown here is derived from an EMBL/GenBank/DDBJ whole genome shotgun (WGS) entry which is preliminary data.</text>
</comment>
<feature type="transmembrane region" description="Helical" evidence="2">
    <location>
        <begin position="216"/>
        <end position="237"/>
    </location>
</feature>
<evidence type="ECO:0000313" key="4">
    <source>
        <dbReference type="EMBL" id="HIU43501.1"/>
    </source>
</evidence>
<evidence type="ECO:0000256" key="1">
    <source>
        <dbReference type="SAM" id="MobiDB-lite"/>
    </source>
</evidence>
<evidence type="ECO:0000256" key="2">
    <source>
        <dbReference type="SAM" id="Phobius"/>
    </source>
</evidence>
<reference evidence="4" key="1">
    <citation type="submission" date="2020-10" db="EMBL/GenBank/DDBJ databases">
        <authorList>
            <person name="Gilroy R."/>
        </authorList>
    </citation>
    <scope>NUCLEOTIDE SEQUENCE</scope>
    <source>
        <strain evidence="4">CHK191-8634</strain>
    </source>
</reference>
<keyword evidence="2" id="KW-0812">Transmembrane</keyword>
<feature type="compositionally biased region" description="Low complexity" evidence="1">
    <location>
        <begin position="253"/>
        <end position="272"/>
    </location>
</feature>
<proteinExistence type="predicted"/>
<keyword evidence="2" id="KW-0472">Membrane</keyword>
<dbReference type="EMBL" id="DVMR01000035">
    <property type="protein sequence ID" value="HIU43501.1"/>
    <property type="molecule type" value="Genomic_DNA"/>
</dbReference>
<protein>
    <submittedName>
        <fullName evidence="4">Uncharacterized protein</fullName>
    </submittedName>
</protein>
<feature type="region of interest" description="Disordered" evidence="1">
    <location>
        <begin position="245"/>
        <end position="272"/>
    </location>
</feature>
<dbReference type="AlphaFoldDB" id="A0A9D1IVH1"/>
<reference evidence="4" key="2">
    <citation type="journal article" date="2021" name="PeerJ">
        <title>Extensive microbial diversity within the chicken gut microbiome revealed by metagenomics and culture.</title>
        <authorList>
            <person name="Gilroy R."/>
            <person name="Ravi A."/>
            <person name="Getino M."/>
            <person name="Pursley I."/>
            <person name="Horton D.L."/>
            <person name="Alikhan N.F."/>
            <person name="Baker D."/>
            <person name="Gharbi K."/>
            <person name="Hall N."/>
            <person name="Watson M."/>
            <person name="Adriaenssens E.M."/>
            <person name="Foster-Nyarko E."/>
            <person name="Jarju S."/>
            <person name="Secka A."/>
            <person name="Antonio M."/>
            <person name="Oren A."/>
            <person name="Chaudhuri R.R."/>
            <person name="La Ragione R."/>
            <person name="Hildebrand F."/>
            <person name="Pallen M.J."/>
        </authorList>
    </citation>
    <scope>NUCLEOTIDE SEQUENCE</scope>
    <source>
        <strain evidence="4">CHK191-8634</strain>
    </source>
</reference>
<keyword evidence="2" id="KW-1133">Transmembrane helix</keyword>
<name>A0A9D1IVH1_9CLOT</name>
<evidence type="ECO:0000313" key="5">
    <source>
        <dbReference type="Proteomes" id="UP000824073"/>
    </source>
</evidence>
<evidence type="ECO:0000256" key="3">
    <source>
        <dbReference type="SAM" id="SignalP"/>
    </source>
</evidence>
<keyword evidence="3" id="KW-0732">Signal</keyword>
<gene>
    <name evidence="4" type="ORF">IAB67_04305</name>
</gene>